<keyword evidence="1" id="KW-0812">Transmembrane</keyword>
<dbReference type="Proteomes" id="UP000002039">
    <property type="component" value="Unassembled WGS sequence"/>
</dbReference>
<evidence type="ECO:0000313" key="2">
    <source>
        <dbReference type="EMBL" id="EEQ89920.2"/>
    </source>
</evidence>
<proteinExistence type="predicted"/>
<dbReference type="RefSeq" id="XP_045276749.1">
    <property type="nucleotide sequence ID" value="XM_045420698.1"/>
</dbReference>
<keyword evidence="1" id="KW-1133">Transmembrane helix</keyword>
<reference evidence="3" key="1">
    <citation type="journal article" date="2015" name="PLoS Genet.">
        <title>The dynamic genome and transcriptome of the human fungal pathogen Blastomyces and close relative Emmonsia.</title>
        <authorList>
            <person name="Munoz J.F."/>
            <person name="Gauthier G.M."/>
            <person name="Desjardins C.A."/>
            <person name="Gallo J.E."/>
            <person name="Holder J."/>
            <person name="Sullivan T.D."/>
            <person name="Marty A.J."/>
            <person name="Carmen J.C."/>
            <person name="Chen Z."/>
            <person name="Ding L."/>
            <person name="Gujja S."/>
            <person name="Magrini V."/>
            <person name="Misas E."/>
            <person name="Mitreva M."/>
            <person name="Priest M."/>
            <person name="Saif S."/>
            <person name="Whiston E.A."/>
            <person name="Young S."/>
            <person name="Zeng Q."/>
            <person name="Goldman W.E."/>
            <person name="Mardis E.R."/>
            <person name="Taylor J.W."/>
            <person name="McEwen J.G."/>
            <person name="Clay O.K."/>
            <person name="Klein B.S."/>
            <person name="Cuomo C.A."/>
        </authorList>
    </citation>
    <scope>NUCLEOTIDE SEQUENCE [LARGE SCALE GENOMIC DNA]</scope>
    <source>
        <strain evidence="3">ER-3 / ATCC MYA-2586</strain>
    </source>
</reference>
<protein>
    <submittedName>
        <fullName evidence="2">Uncharacterized protein</fullName>
    </submittedName>
</protein>
<sequence>MAGARGRDALPTPYSVVIYSVQRKQNNDRGVMRSPSGDDSIFNARVCFEGVLVIEVRTKAELTRFFHALFKASFVPMIALPTLLAYGRTCHRITKPRGASR</sequence>
<organism evidence="2 3">
    <name type="scientific">Ajellomyces dermatitidis (strain ER-3 / ATCC MYA-2586)</name>
    <name type="common">Blastomyces dermatitidis</name>
    <dbReference type="NCBI Taxonomy" id="559297"/>
    <lineage>
        <taxon>Eukaryota</taxon>
        <taxon>Fungi</taxon>
        <taxon>Dikarya</taxon>
        <taxon>Ascomycota</taxon>
        <taxon>Pezizomycotina</taxon>
        <taxon>Eurotiomycetes</taxon>
        <taxon>Eurotiomycetidae</taxon>
        <taxon>Onygenales</taxon>
        <taxon>Ajellomycetaceae</taxon>
        <taxon>Blastomyces</taxon>
    </lineage>
</organism>
<keyword evidence="1" id="KW-0472">Membrane</keyword>
<evidence type="ECO:0000256" key="1">
    <source>
        <dbReference type="SAM" id="Phobius"/>
    </source>
</evidence>
<evidence type="ECO:0000313" key="3">
    <source>
        <dbReference type="Proteomes" id="UP000002039"/>
    </source>
</evidence>
<dbReference type="GeneID" id="69027101"/>
<accession>A0ABP2F016</accession>
<dbReference type="EMBL" id="EQ999977">
    <property type="protein sequence ID" value="EEQ89920.2"/>
    <property type="molecule type" value="Genomic_DNA"/>
</dbReference>
<gene>
    <name evidence="2" type="ORF">BDCG_05040</name>
</gene>
<name>A0ABP2F016_AJEDR</name>
<keyword evidence="3" id="KW-1185">Reference proteome</keyword>
<feature type="transmembrane region" description="Helical" evidence="1">
    <location>
        <begin position="65"/>
        <end position="87"/>
    </location>
</feature>